<dbReference type="Proteomes" id="UP000712281">
    <property type="component" value="Unassembled WGS sequence"/>
</dbReference>
<organism evidence="1">
    <name type="scientific">Brassica cretica</name>
    <name type="common">Mustard</name>
    <dbReference type="NCBI Taxonomy" id="69181"/>
    <lineage>
        <taxon>Eukaryota</taxon>
        <taxon>Viridiplantae</taxon>
        <taxon>Streptophyta</taxon>
        <taxon>Embryophyta</taxon>
        <taxon>Tracheophyta</taxon>
        <taxon>Spermatophyta</taxon>
        <taxon>Magnoliopsida</taxon>
        <taxon>eudicotyledons</taxon>
        <taxon>Gunneridae</taxon>
        <taxon>Pentapetalae</taxon>
        <taxon>rosids</taxon>
        <taxon>malvids</taxon>
        <taxon>Brassicales</taxon>
        <taxon>Brassicaceae</taxon>
        <taxon>Brassiceae</taxon>
        <taxon>Brassica</taxon>
    </lineage>
</organism>
<evidence type="ECO:0000313" key="2">
    <source>
        <dbReference type="EMBL" id="KAF2608841.1"/>
    </source>
</evidence>
<name>A0A8S9KI81_BRACR</name>
<comment type="caution">
    <text evidence="1">The sequence shown here is derived from an EMBL/GenBank/DDBJ whole genome shotgun (WGS) entry which is preliminary data.</text>
</comment>
<accession>A0A8S9KI81</accession>
<sequence>MHTVGWRGCESVFRSEDFSQIRFSFLRSTPESSELRRVDRSRRLLNNDLASLAAVRQLELLCDLAAKRGSTFGSQRRCAVRTLTDGVVNQRIRKVTAKELGIILECARGCCYCGSCTERVLIRSLKRQLFLSRRMSLLSLGWNYN</sequence>
<dbReference type="EMBL" id="QGKW02000276">
    <property type="protein sequence ID" value="KAF2608841.1"/>
    <property type="molecule type" value="Genomic_DNA"/>
</dbReference>
<dbReference type="EMBL" id="QGKY02000164">
    <property type="protein sequence ID" value="KAF2594175.1"/>
    <property type="molecule type" value="Genomic_DNA"/>
</dbReference>
<protein>
    <submittedName>
        <fullName evidence="1">Uncharacterized protein</fullName>
    </submittedName>
</protein>
<dbReference type="AlphaFoldDB" id="A0A8S9KI81"/>
<evidence type="ECO:0000313" key="1">
    <source>
        <dbReference type="EMBL" id="KAF2594175.1"/>
    </source>
</evidence>
<gene>
    <name evidence="2" type="ORF">F2Q68_00043738</name>
    <name evidence="1" type="ORF">F2Q70_00042935</name>
</gene>
<proteinExistence type="predicted"/>
<reference evidence="1" key="1">
    <citation type="submission" date="2019-12" db="EMBL/GenBank/DDBJ databases">
        <title>Genome sequencing and annotation of Brassica cretica.</title>
        <authorList>
            <person name="Studholme D.J."/>
            <person name="Sarris P.F."/>
        </authorList>
    </citation>
    <scope>NUCLEOTIDE SEQUENCE</scope>
    <source>
        <strain evidence="2">PFS-001/15</strain>
        <strain evidence="1">PFS-102/07</strain>
        <tissue evidence="1">Leaf</tissue>
    </source>
</reference>